<keyword evidence="3" id="KW-1185">Reference proteome</keyword>
<evidence type="ECO:0000313" key="2">
    <source>
        <dbReference type="EMBL" id="KAJ8361790.1"/>
    </source>
</evidence>
<dbReference type="AlphaFoldDB" id="A0AAD7VYI7"/>
<feature type="region of interest" description="Disordered" evidence="1">
    <location>
        <begin position="1"/>
        <end position="20"/>
    </location>
</feature>
<proteinExistence type="predicted"/>
<feature type="compositionally biased region" description="Basic and acidic residues" evidence="1">
    <location>
        <begin position="40"/>
        <end position="55"/>
    </location>
</feature>
<feature type="region of interest" description="Disordered" evidence="1">
    <location>
        <begin position="36"/>
        <end position="117"/>
    </location>
</feature>
<reference evidence="2" key="1">
    <citation type="journal article" date="2023" name="Science">
        <title>Genome structures resolve the early diversification of teleost fishes.</title>
        <authorList>
            <person name="Parey E."/>
            <person name="Louis A."/>
            <person name="Montfort J."/>
            <person name="Bouchez O."/>
            <person name="Roques C."/>
            <person name="Iampietro C."/>
            <person name="Lluch J."/>
            <person name="Castinel A."/>
            <person name="Donnadieu C."/>
            <person name="Desvignes T."/>
            <person name="Floi Bucao C."/>
            <person name="Jouanno E."/>
            <person name="Wen M."/>
            <person name="Mejri S."/>
            <person name="Dirks R."/>
            <person name="Jansen H."/>
            <person name="Henkel C."/>
            <person name="Chen W.J."/>
            <person name="Zahm M."/>
            <person name="Cabau C."/>
            <person name="Klopp C."/>
            <person name="Thompson A.W."/>
            <person name="Robinson-Rechavi M."/>
            <person name="Braasch I."/>
            <person name="Lecointre G."/>
            <person name="Bobe J."/>
            <person name="Postlethwait J.H."/>
            <person name="Berthelot C."/>
            <person name="Roest Crollius H."/>
            <person name="Guiguen Y."/>
        </authorList>
    </citation>
    <scope>NUCLEOTIDE SEQUENCE</scope>
    <source>
        <strain evidence="2">NC1722</strain>
    </source>
</reference>
<protein>
    <submittedName>
        <fullName evidence="2">Uncharacterized protein</fullName>
    </submittedName>
</protein>
<accession>A0AAD7VYI7</accession>
<sequence length="135" mass="14385">MLSEPALPKVEARERGAGSAAWGLQLPWRAQRVFLPGRKPAGESRKQVGQAEDRTVSQNNQPPWVGCGAQTRAGHGSVFQPHRDACSPTPPSRTLLSRAAGAGSPDSPGQLLPQDAVRAPIMVVLHRSGRKEANI</sequence>
<organism evidence="2 3">
    <name type="scientific">Aldrovandia affinis</name>
    <dbReference type="NCBI Taxonomy" id="143900"/>
    <lineage>
        <taxon>Eukaryota</taxon>
        <taxon>Metazoa</taxon>
        <taxon>Chordata</taxon>
        <taxon>Craniata</taxon>
        <taxon>Vertebrata</taxon>
        <taxon>Euteleostomi</taxon>
        <taxon>Actinopterygii</taxon>
        <taxon>Neopterygii</taxon>
        <taxon>Teleostei</taxon>
        <taxon>Notacanthiformes</taxon>
        <taxon>Halosauridae</taxon>
        <taxon>Aldrovandia</taxon>
    </lineage>
</organism>
<name>A0AAD7VYI7_9TELE</name>
<evidence type="ECO:0000313" key="3">
    <source>
        <dbReference type="Proteomes" id="UP001221898"/>
    </source>
</evidence>
<evidence type="ECO:0000256" key="1">
    <source>
        <dbReference type="SAM" id="MobiDB-lite"/>
    </source>
</evidence>
<comment type="caution">
    <text evidence="2">The sequence shown here is derived from an EMBL/GenBank/DDBJ whole genome shotgun (WGS) entry which is preliminary data.</text>
</comment>
<gene>
    <name evidence="2" type="ORF">AAFF_G00420470</name>
</gene>
<dbReference type="EMBL" id="JAINUG010000886">
    <property type="protein sequence ID" value="KAJ8361790.1"/>
    <property type="molecule type" value="Genomic_DNA"/>
</dbReference>
<dbReference type="Proteomes" id="UP001221898">
    <property type="component" value="Unassembled WGS sequence"/>
</dbReference>